<dbReference type="GO" id="GO:0000139">
    <property type="term" value="C:Golgi membrane"/>
    <property type="evidence" value="ECO:0007669"/>
    <property type="project" value="UniProtKB-SubCell"/>
</dbReference>
<keyword evidence="2" id="KW-0808">Transferase</keyword>
<dbReference type="AlphaFoldDB" id="A0AAE2BTK2"/>
<keyword evidence="2" id="KW-0961">Cell wall biogenesis/degradation</keyword>
<comment type="similarity">
    <text evidence="1 2">Belongs to the glycosyltransferase 77 family.</text>
</comment>
<protein>
    <recommendedName>
        <fullName evidence="2">Glycosyltransferase</fullName>
        <ecNumber evidence="2">2.4.2.-</ecNumber>
    </recommendedName>
</protein>
<dbReference type="GO" id="GO:0071555">
    <property type="term" value="P:cell wall organization"/>
    <property type="evidence" value="ECO:0007669"/>
    <property type="project" value="UniProtKB-KW"/>
</dbReference>
<name>A0AAE2BTK2_9LAMI</name>
<sequence length="363" mass="41646">MDHSKNNIKNLAILSLIIATILLLCSWDPFNDKSSLLQNHSSESAGLLLRPFPQNDELRTALENASTPNKTVVLTVINKAYVDPPVTGDSPSMFDLFLEAFWAGEGTRPLVEHLLVVAVDETAHERCVFRRLNCYRLRAEDDDSGSGGGDDFAGEKIYMSDEFIEMMWWRTRFLLDVLRRGYDFIFTDTDVLWLRNPFTRLSTNQTLDLQISTDTFNGNSTSEDNPINTGFYFIRSNEKTVTLFQRWYDMRTNSTGLKEQDVLQNMIRDKGVIGELGLNVRFLNTLYFSGFCKDSRDVEVVATVHANCCRSIRAKVADLKRVLRDWKRFKNGENADFGGPRDSTRNFSWSKHISCINSWHKKF</sequence>
<dbReference type="InterPro" id="IPR029044">
    <property type="entry name" value="Nucleotide-diphossugar_trans"/>
</dbReference>
<dbReference type="EMBL" id="JACGWL010000008">
    <property type="protein sequence ID" value="KAK4397083.1"/>
    <property type="molecule type" value="Genomic_DNA"/>
</dbReference>
<keyword evidence="2" id="KW-0328">Glycosyltransferase</keyword>
<comment type="caution">
    <text evidence="4">The sequence shown here is derived from an EMBL/GenBank/DDBJ whole genome shotgun (WGS) entry which is preliminary data.</text>
</comment>
<dbReference type="Proteomes" id="UP001289374">
    <property type="component" value="Unassembled WGS sequence"/>
</dbReference>
<dbReference type="GO" id="GO:0016757">
    <property type="term" value="F:glycosyltransferase activity"/>
    <property type="evidence" value="ECO:0007669"/>
    <property type="project" value="UniProtKB-KW"/>
</dbReference>
<keyword evidence="5" id="KW-1185">Reference proteome</keyword>
<reference evidence="4" key="2">
    <citation type="journal article" date="2024" name="Plant">
        <title>Genomic evolution and insights into agronomic trait innovations of Sesamum species.</title>
        <authorList>
            <person name="Miao H."/>
            <person name="Wang L."/>
            <person name="Qu L."/>
            <person name="Liu H."/>
            <person name="Sun Y."/>
            <person name="Le M."/>
            <person name="Wang Q."/>
            <person name="Wei S."/>
            <person name="Zheng Y."/>
            <person name="Lin W."/>
            <person name="Duan Y."/>
            <person name="Cao H."/>
            <person name="Xiong S."/>
            <person name="Wang X."/>
            <person name="Wei L."/>
            <person name="Li C."/>
            <person name="Ma Q."/>
            <person name="Ju M."/>
            <person name="Zhao R."/>
            <person name="Li G."/>
            <person name="Mu C."/>
            <person name="Tian Q."/>
            <person name="Mei H."/>
            <person name="Zhang T."/>
            <person name="Gao T."/>
            <person name="Zhang H."/>
        </authorList>
    </citation>
    <scope>NUCLEOTIDE SEQUENCE</scope>
    <source>
        <strain evidence="4">K16</strain>
    </source>
</reference>
<evidence type="ECO:0000256" key="1">
    <source>
        <dbReference type="ARBA" id="ARBA00007033"/>
    </source>
</evidence>
<gene>
    <name evidence="4" type="ORF">Sango_1544900</name>
</gene>
<dbReference type="Pfam" id="PF03407">
    <property type="entry name" value="Nucleotid_trans"/>
    <property type="match status" value="1"/>
</dbReference>
<comment type="subcellular location">
    <subcellularLocation>
        <location evidence="2">Golgi apparatus membrane</location>
        <topology evidence="2">Single-pass type II membrane protein</topology>
    </subcellularLocation>
</comment>
<evidence type="ECO:0000313" key="5">
    <source>
        <dbReference type="Proteomes" id="UP001289374"/>
    </source>
</evidence>
<dbReference type="InterPro" id="IPR044821">
    <property type="entry name" value="At1g28695/At4g15970-like"/>
</dbReference>
<organism evidence="4 5">
    <name type="scientific">Sesamum angolense</name>
    <dbReference type="NCBI Taxonomy" id="2727404"/>
    <lineage>
        <taxon>Eukaryota</taxon>
        <taxon>Viridiplantae</taxon>
        <taxon>Streptophyta</taxon>
        <taxon>Embryophyta</taxon>
        <taxon>Tracheophyta</taxon>
        <taxon>Spermatophyta</taxon>
        <taxon>Magnoliopsida</taxon>
        <taxon>eudicotyledons</taxon>
        <taxon>Gunneridae</taxon>
        <taxon>Pentapetalae</taxon>
        <taxon>asterids</taxon>
        <taxon>lamiids</taxon>
        <taxon>Lamiales</taxon>
        <taxon>Pedaliaceae</taxon>
        <taxon>Sesamum</taxon>
    </lineage>
</organism>
<evidence type="ECO:0000256" key="2">
    <source>
        <dbReference type="RuleBase" id="RU363055"/>
    </source>
</evidence>
<evidence type="ECO:0000259" key="3">
    <source>
        <dbReference type="Pfam" id="PF03407"/>
    </source>
</evidence>
<evidence type="ECO:0000313" key="4">
    <source>
        <dbReference type="EMBL" id="KAK4397083.1"/>
    </source>
</evidence>
<dbReference type="PANTHER" id="PTHR46038">
    <property type="entry name" value="EXPRESSED PROTEIN-RELATED"/>
    <property type="match status" value="1"/>
</dbReference>
<dbReference type="PANTHER" id="PTHR46038:SF12">
    <property type="entry name" value="OS03G0731800 PROTEIN"/>
    <property type="match status" value="1"/>
</dbReference>
<reference evidence="4" key="1">
    <citation type="submission" date="2020-06" db="EMBL/GenBank/DDBJ databases">
        <authorList>
            <person name="Li T."/>
            <person name="Hu X."/>
            <person name="Zhang T."/>
            <person name="Song X."/>
            <person name="Zhang H."/>
            <person name="Dai N."/>
            <person name="Sheng W."/>
            <person name="Hou X."/>
            <person name="Wei L."/>
        </authorList>
    </citation>
    <scope>NUCLEOTIDE SEQUENCE</scope>
    <source>
        <strain evidence="4">K16</strain>
        <tissue evidence="4">Leaf</tissue>
    </source>
</reference>
<dbReference type="InterPro" id="IPR005069">
    <property type="entry name" value="Nucl-diP-sugar_transferase"/>
</dbReference>
<proteinExistence type="inferred from homology"/>
<feature type="domain" description="Nucleotide-diphospho-sugar transferase" evidence="3">
    <location>
        <begin position="110"/>
        <end position="319"/>
    </location>
</feature>
<keyword evidence="2" id="KW-0333">Golgi apparatus</keyword>
<keyword evidence="2" id="KW-0735">Signal-anchor</keyword>
<keyword evidence="2" id="KW-0812">Transmembrane</keyword>
<dbReference type="SUPFAM" id="SSF53448">
    <property type="entry name" value="Nucleotide-diphospho-sugar transferases"/>
    <property type="match status" value="1"/>
</dbReference>
<dbReference type="EC" id="2.4.2.-" evidence="2"/>
<accession>A0AAE2BTK2</accession>